<dbReference type="RefSeq" id="WP_014444480.1">
    <property type="nucleotide sequence ID" value="NC_017093.1"/>
</dbReference>
<evidence type="ECO:0000313" key="3">
    <source>
        <dbReference type="EMBL" id="BAL89586.1"/>
    </source>
</evidence>
<dbReference type="AlphaFoldDB" id="I0H999"/>
<organism evidence="3 4">
    <name type="scientific">Actinoplanes missouriensis (strain ATCC 14538 / DSM 43046 / CBS 188.64 / JCM 3121 / NBRC 102363 / NCIMB 12654 / NRRL B-3342 / UNCC 431)</name>
    <dbReference type="NCBI Taxonomy" id="512565"/>
    <lineage>
        <taxon>Bacteria</taxon>
        <taxon>Bacillati</taxon>
        <taxon>Actinomycetota</taxon>
        <taxon>Actinomycetes</taxon>
        <taxon>Micromonosporales</taxon>
        <taxon>Micromonosporaceae</taxon>
        <taxon>Actinoplanes</taxon>
    </lineage>
</organism>
<dbReference type="PANTHER" id="PTHR34385">
    <property type="entry name" value="D-ALANYL-D-ALANINE CARBOXYPEPTIDASE"/>
    <property type="match status" value="1"/>
</dbReference>
<dbReference type="PATRIC" id="fig|512565.3.peg.4352"/>
<accession>I0H999</accession>
<dbReference type="SUPFAM" id="SSF55166">
    <property type="entry name" value="Hedgehog/DD-peptidase"/>
    <property type="match status" value="1"/>
</dbReference>
<keyword evidence="4" id="KW-1185">Reference proteome</keyword>
<dbReference type="STRING" id="512565.AMIS_43660"/>
<dbReference type="Gene3D" id="3.30.1380.10">
    <property type="match status" value="1"/>
</dbReference>
<dbReference type="CDD" id="cd14814">
    <property type="entry name" value="Peptidase_M15"/>
    <property type="match status" value="1"/>
</dbReference>
<dbReference type="InterPro" id="IPR052179">
    <property type="entry name" value="DD-CPase-like"/>
</dbReference>
<dbReference type="Pfam" id="PF02557">
    <property type="entry name" value="VanY"/>
    <property type="match status" value="1"/>
</dbReference>
<dbReference type="eggNOG" id="COG1876">
    <property type="taxonomic scope" value="Bacteria"/>
</dbReference>
<evidence type="ECO:0000259" key="2">
    <source>
        <dbReference type="Pfam" id="PF02557"/>
    </source>
</evidence>
<dbReference type="OrthoDB" id="516973at2"/>
<dbReference type="EMBL" id="AP012319">
    <property type="protein sequence ID" value="BAL89586.1"/>
    <property type="molecule type" value="Genomic_DNA"/>
</dbReference>
<dbReference type="GO" id="GO:0006508">
    <property type="term" value="P:proteolysis"/>
    <property type="evidence" value="ECO:0007669"/>
    <property type="project" value="InterPro"/>
</dbReference>
<dbReference type="InterPro" id="IPR009045">
    <property type="entry name" value="Zn_M74/Hedgehog-like"/>
</dbReference>
<keyword evidence="3" id="KW-0378">Hydrolase</keyword>
<dbReference type="KEGG" id="ams:AMIS_43660"/>
<dbReference type="InterPro" id="IPR003709">
    <property type="entry name" value="VanY-like_core_dom"/>
</dbReference>
<gene>
    <name evidence="3" type="ordered locus">AMIS_43660</name>
</gene>
<reference evidence="3 4" key="1">
    <citation type="submission" date="2012-02" db="EMBL/GenBank/DDBJ databases">
        <title>Complete genome sequence of Actinoplanes missouriensis 431 (= NBRC 102363).</title>
        <authorList>
            <person name="Ohnishi Y."/>
            <person name="Ishikawa J."/>
            <person name="Sekine M."/>
            <person name="Hosoyama A."/>
            <person name="Harada T."/>
            <person name="Narita H."/>
            <person name="Hata T."/>
            <person name="Konno Y."/>
            <person name="Tutikane K."/>
            <person name="Fujita N."/>
            <person name="Horinouchi S."/>
            <person name="Hayakawa M."/>
        </authorList>
    </citation>
    <scope>NUCLEOTIDE SEQUENCE [LARGE SCALE GENOMIC DNA]</scope>
    <source>
        <strain evidence="4">ATCC 14538 / DSM 43046 / CBS 188.64 / JCM 3121 / NBRC 102363 / NCIMB 12654 / NRRL B-3342 / UNCC 431</strain>
    </source>
</reference>
<proteinExistence type="predicted"/>
<sequence length="349" mass="36264">MRRRLVLGPVLATLAVLGTAAPAEAAATPKAVQAGATWSTVMTRKLNLETAHARLTTQLPAMRTTVTTRNATVVAARKADAAATAALTRATSADQVARAKHAAAKTVTVAARKAVSAAKKQRPYSGNRVAKAQKAWTAADATARSRAAAIRRSATALSAARTASAATKRQVTAAVTAHRTAVTAVANAEASVAAWPKTRSALAAQATALSAQVVTQTRATFTTAQTTRVYGVTVNKIMAVPFQRMIDDAAKAGIKLSGGGFRTKEQQIALRKSNGCPDVWTAPSPSCRVPTAIPGRSLHELGLAIDMTSGGKGINSRKNPAFVWMAANAGRYGLVNLPSEPWHWSITGS</sequence>
<feature type="chain" id="PRO_5003628695" evidence="1">
    <location>
        <begin position="26"/>
        <end position="349"/>
    </location>
</feature>
<protein>
    <submittedName>
        <fullName evidence="3">Putative D-alanyl-D-alanine carboxypeptidase</fullName>
    </submittedName>
</protein>
<dbReference type="HOGENOM" id="CLU_048073_0_0_11"/>
<dbReference type="PANTHER" id="PTHR34385:SF1">
    <property type="entry name" value="PEPTIDOGLYCAN L-ALANYL-D-GLUTAMATE ENDOPEPTIDASE CWLK"/>
    <property type="match status" value="1"/>
</dbReference>
<evidence type="ECO:0000256" key="1">
    <source>
        <dbReference type="SAM" id="SignalP"/>
    </source>
</evidence>
<keyword evidence="3" id="KW-0645">Protease</keyword>
<evidence type="ECO:0000313" key="4">
    <source>
        <dbReference type="Proteomes" id="UP000007882"/>
    </source>
</evidence>
<feature type="signal peptide" evidence="1">
    <location>
        <begin position="1"/>
        <end position="25"/>
    </location>
</feature>
<dbReference type="GO" id="GO:0004180">
    <property type="term" value="F:carboxypeptidase activity"/>
    <property type="evidence" value="ECO:0007669"/>
    <property type="project" value="UniProtKB-KW"/>
</dbReference>
<keyword evidence="3" id="KW-0121">Carboxypeptidase</keyword>
<dbReference type="Proteomes" id="UP000007882">
    <property type="component" value="Chromosome"/>
</dbReference>
<name>I0H999_ACTM4</name>
<keyword evidence="1" id="KW-0732">Signal</keyword>
<feature type="domain" description="D-alanyl-D-alanine carboxypeptidase-like core" evidence="2">
    <location>
        <begin position="234"/>
        <end position="347"/>
    </location>
</feature>